<name>A0A2W4RTY8_9GAMM</name>
<reference evidence="1 2" key="1">
    <citation type="journal article" date="2018" name="Aquat. Microb. Ecol.">
        <title>Gammaproteobacterial methanotrophs dominate.</title>
        <authorList>
            <person name="Rissanen A.J."/>
            <person name="Saarenheimo J."/>
            <person name="Tiirola M."/>
            <person name="Peura S."/>
            <person name="Aalto S.L."/>
            <person name="Karvinen A."/>
            <person name="Nykanen H."/>
        </authorList>
    </citation>
    <scope>NUCLEOTIDE SEQUENCE [LARGE SCALE GENOMIC DNA]</scope>
    <source>
        <strain evidence="1">AMbin10</strain>
    </source>
</reference>
<protein>
    <recommendedName>
        <fullName evidence="3">DUF3577 domain-containing protein</fullName>
    </recommendedName>
</protein>
<dbReference type="Pfam" id="PF12101">
    <property type="entry name" value="DUF3577"/>
    <property type="match status" value="1"/>
</dbReference>
<dbReference type="Proteomes" id="UP000249396">
    <property type="component" value="Unassembled WGS sequence"/>
</dbReference>
<dbReference type="AlphaFoldDB" id="A0A2W4RTY8"/>
<dbReference type="NCBIfam" id="NF040584">
    <property type="entry name" value="STY4534_fam"/>
    <property type="match status" value="1"/>
</dbReference>
<evidence type="ECO:0000313" key="1">
    <source>
        <dbReference type="EMBL" id="PZN83058.1"/>
    </source>
</evidence>
<evidence type="ECO:0008006" key="3">
    <source>
        <dbReference type="Google" id="ProtNLM"/>
    </source>
</evidence>
<sequence length="146" mass="16078">MSNYKTESSYFDLHTVGIGYANRLREVKARNASFWAVDIAALHGSSDNVQYTRFDCRISGKDAQAALKLVKPQIDAKQKVLVGFKISDIYPETFVYEKGDKAGQTGVVLKGRLLSVAWIKVDGSTVYTAPKDKQADSEAEALRQAA</sequence>
<evidence type="ECO:0000313" key="2">
    <source>
        <dbReference type="Proteomes" id="UP000249396"/>
    </source>
</evidence>
<accession>A0A2W4RTY8</accession>
<comment type="caution">
    <text evidence="1">The sequence shown here is derived from an EMBL/GenBank/DDBJ whole genome shotgun (WGS) entry which is preliminary data.</text>
</comment>
<gene>
    <name evidence="1" type="ORF">DM484_05285</name>
</gene>
<dbReference type="EMBL" id="QJPH01000194">
    <property type="protein sequence ID" value="PZN83058.1"/>
    <property type="molecule type" value="Genomic_DNA"/>
</dbReference>
<proteinExistence type="predicted"/>
<dbReference type="InterPro" id="IPR021960">
    <property type="entry name" value="DUF3577"/>
</dbReference>
<organism evidence="1 2">
    <name type="scientific">Candidatus Methylumidiphilus alinenensis</name>
    <dbReference type="NCBI Taxonomy" id="2202197"/>
    <lineage>
        <taxon>Bacteria</taxon>
        <taxon>Pseudomonadati</taxon>
        <taxon>Pseudomonadota</taxon>
        <taxon>Gammaproteobacteria</taxon>
        <taxon>Methylococcales</taxon>
        <taxon>Candidatus Methylumidiphilus</taxon>
    </lineage>
</organism>